<dbReference type="Gene3D" id="3.90.1300.10">
    <property type="entry name" value="Amidase signature (AS) domain"/>
    <property type="match status" value="1"/>
</dbReference>
<evidence type="ECO:0000259" key="1">
    <source>
        <dbReference type="Pfam" id="PF01425"/>
    </source>
</evidence>
<accession>A0ABT2I2G5</accession>
<sequence length="452" mass="46727">MMSTAEIAAAVRGGRLGAMQVLEECLAGLAAREAPLLAVTRLLEDRARAEAARIDELVAAGTDPGPLAGVPYGVKDLFDVSGLPTTAGSAIHADAAPATGDAEAVARLRDAGAVLVATLNMDEFAYGFATINATHGTTRNPHDPSRLAGGSSGGSAAIVAAGLLPFSLGSDTNGSVRVPASLTGIYGLKPTHGDLPLSGVFPFAESFDDVGPFTRSVEDMRLVWEVLGGRSAQSAEGTLRVARLSGRFRENADAGQLAAIDAIAPDAPLIELPDIARARSAAFLITACEGGRLHREALAADAMAFDPATRDRLIAGALLPRDLYEEAQAFRAEYRARIEALVADFDVLLAPATPCAAPPIDDPRIEIDGKLVPARADLGIHTQPVSFTGLPSLAVPLYRPGQLPLGLQLIGRPNGEAELFRFAAELEERSIIGSTPPPGAEIIGSGPPPVAA</sequence>
<organism evidence="2 3">
    <name type="scientific">Novosphingobium mangrovi</name>
    <name type="common">ex Huang et al. 2023</name>
    <dbReference type="NCBI Taxonomy" id="2976432"/>
    <lineage>
        <taxon>Bacteria</taxon>
        <taxon>Pseudomonadati</taxon>
        <taxon>Pseudomonadota</taxon>
        <taxon>Alphaproteobacteria</taxon>
        <taxon>Sphingomonadales</taxon>
        <taxon>Sphingomonadaceae</taxon>
        <taxon>Novosphingobium</taxon>
    </lineage>
</organism>
<dbReference type="InterPro" id="IPR014087">
    <property type="entry name" value="Carboxybiuret_hydro_AtzE"/>
</dbReference>
<evidence type="ECO:0000313" key="3">
    <source>
        <dbReference type="Proteomes" id="UP001165583"/>
    </source>
</evidence>
<proteinExistence type="predicted"/>
<dbReference type="Proteomes" id="UP001165583">
    <property type="component" value="Unassembled WGS sequence"/>
</dbReference>
<evidence type="ECO:0000313" key="2">
    <source>
        <dbReference type="EMBL" id="MCT2398986.1"/>
    </source>
</evidence>
<protein>
    <submittedName>
        <fullName evidence="2">AtzE family amidohydrolase</fullName>
    </submittedName>
</protein>
<dbReference type="InterPro" id="IPR036928">
    <property type="entry name" value="AS_sf"/>
</dbReference>
<dbReference type="PANTHER" id="PTHR11895">
    <property type="entry name" value="TRANSAMIDASE"/>
    <property type="match status" value="1"/>
</dbReference>
<dbReference type="PANTHER" id="PTHR11895:SF172">
    <property type="entry name" value="GLUTAMYL-TRNA(GLN) AMIDOTRANSFERASE"/>
    <property type="match status" value="1"/>
</dbReference>
<reference evidence="2" key="1">
    <citation type="submission" date="2022-09" db="EMBL/GenBank/DDBJ databases">
        <title>Novosphingobium sp. Nov., a polycyclic aromatic hydrocarbon-degrading bacterium isolated form mangrove sediments in HongKong.</title>
        <authorList>
            <person name="Hu Z."/>
        </authorList>
    </citation>
    <scope>NUCLEOTIDE SEQUENCE</scope>
    <source>
        <strain evidence="2">HK4-1</strain>
    </source>
</reference>
<dbReference type="NCBIfam" id="NF006631">
    <property type="entry name" value="PRK09201.1"/>
    <property type="match status" value="1"/>
</dbReference>
<dbReference type="InterPro" id="IPR000120">
    <property type="entry name" value="Amidase"/>
</dbReference>
<feature type="domain" description="Amidase" evidence="1">
    <location>
        <begin position="312"/>
        <end position="419"/>
    </location>
</feature>
<comment type="caution">
    <text evidence="2">The sequence shown here is derived from an EMBL/GenBank/DDBJ whole genome shotgun (WGS) entry which is preliminary data.</text>
</comment>
<dbReference type="SUPFAM" id="SSF75304">
    <property type="entry name" value="Amidase signature (AS) enzymes"/>
    <property type="match status" value="1"/>
</dbReference>
<gene>
    <name evidence="2" type="ORF">NZK81_05465</name>
</gene>
<name>A0ABT2I2G5_9SPHN</name>
<dbReference type="NCBIfam" id="TIGR02715">
    <property type="entry name" value="amido_AtzE"/>
    <property type="match status" value="1"/>
</dbReference>
<dbReference type="EMBL" id="JANZXA010000002">
    <property type="protein sequence ID" value="MCT2398986.1"/>
    <property type="molecule type" value="Genomic_DNA"/>
</dbReference>
<dbReference type="Pfam" id="PF01425">
    <property type="entry name" value="Amidase"/>
    <property type="match status" value="2"/>
</dbReference>
<feature type="domain" description="Amidase" evidence="1">
    <location>
        <begin position="21"/>
        <end position="233"/>
    </location>
</feature>
<keyword evidence="3" id="KW-1185">Reference proteome</keyword>
<dbReference type="InterPro" id="IPR023631">
    <property type="entry name" value="Amidase_dom"/>
</dbReference>
<dbReference type="RefSeq" id="WP_260044633.1">
    <property type="nucleotide sequence ID" value="NZ_JANZXA010000002.1"/>
</dbReference>